<evidence type="ECO:0000313" key="5">
    <source>
        <dbReference type="Proteomes" id="UP001388673"/>
    </source>
</evidence>
<dbReference type="GO" id="GO:0005506">
    <property type="term" value="F:iron ion binding"/>
    <property type="evidence" value="ECO:0007669"/>
    <property type="project" value="TreeGrafter"/>
</dbReference>
<protein>
    <recommendedName>
        <fullName evidence="3">Core domain-containing protein</fullName>
    </recommendedName>
</protein>
<dbReference type="Pfam" id="PF01521">
    <property type="entry name" value="Fe-S_biosyn"/>
    <property type="match status" value="1"/>
</dbReference>
<accession>A0AAW0YFK8</accession>
<dbReference type="GO" id="GO:0051537">
    <property type="term" value="F:2 iron, 2 sulfur cluster binding"/>
    <property type="evidence" value="ECO:0007669"/>
    <property type="project" value="TreeGrafter"/>
</dbReference>
<dbReference type="NCBIfam" id="TIGR00049">
    <property type="entry name" value="iron-sulfur cluster assembly accessory protein"/>
    <property type="match status" value="1"/>
</dbReference>
<feature type="compositionally biased region" description="Polar residues" evidence="2">
    <location>
        <begin position="1"/>
        <end position="19"/>
    </location>
</feature>
<evidence type="ECO:0000256" key="1">
    <source>
        <dbReference type="ARBA" id="ARBA00006718"/>
    </source>
</evidence>
<dbReference type="AlphaFoldDB" id="A0AAW0YFK8"/>
<dbReference type="GeneID" id="92183843"/>
<dbReference type="InterPro" id="IPR035903">
    <property type="entry name" value="HesB-like_dom_sf"/>
</dbReference>
<proteinExistence type="inferred from homology"/>
<keyword evidence="5" id="KW-1185">Reference proteome</keyword>
<sequence length="244" mass="26277">MSKIVSSSSRTLVSRPTFASSSRLRLPPPSSPISNRNRSYTSFTIPSPRFRHPTHSSPHQSSRRSATTSSIAPSSSPSHGESLPPPLPPISQRPNIKVTPPSLEAIKAEGYLDDDVKLLPTEEAYLDITPEAVQQLTAITSREPPEILEQGKLALRVGVESGGCHGYQYTMALTEERGADDYVLQPESIHCIPVVVDLVSFGLLKGATLHHATELIGSSFRLQDNPQAKEGGACGCGVSWEAKT</sequence>
<comment type="caution">
    <text evidence="4">The sequence shown here is derived from an EMBL/GenBank/DDBJ whole genome shotgun (WGS) entry which is preliminary data.</text>
</comment>
<dbReference type="InterPro" id="IPR000361">
    <property type="entry name" value="ATAP_core_dom"/>
</dbReference>
<evidence type="ECO:0000256" key="2">
    <source>
        <dbReference type="SAM" id="MobiDB-lite"/>
    </source>
</evidence>
<dbReference type="PANTHER" id="PTHR43011:SF1">
    <property type="entry name" value="IRON-SULFUR CLUSTER ASSEMBLY 2 HOMOLOG, MITOCHONDRIAL"/>
    <property type="match status" value="1"/>
</dbReference>
<dbReference type="EMBL" id="JBCAWK010000013">
    <property type="protein sequence ID" value="KAK8844735.1"/>
    <property type="molecule type" value="Genomic_DNA"/>
</dbReference>
<reference evidence="4 5" key="1">
    <citation type="journal article" date="2024" name="bioRxiv">
        <title>Comparative genomics of Cryptococcus and Kwoniella reveals pathogenesis evolution and contrasting karyotype dynamics via intercentromeric recombination or chromosome fusion.</title>
        <authorList>
            <person name="Coelho M.A."/>
            <person name="David-Palma M."/>
            <person name="Shea T."/>
            <person name="Bowers K."/>
            <person name="McGinley-Smith S."/>
            <person name="Mohammad A.W."/>
            <person name="Gnirke A."/>
            <person name="Yurkov A.M."/>
            <person name="Nowrousian M."/>
            <person name="Sun S."/>
            <person name="Cuomo C.A."/>
            <person name="Heitman J."/>
        </authorList>
    </citation>
    <scope>NUCLEOTIDE SEQUENCE [LARGE SCALE GENOMIC DNA]</scope>
    <source>
        <strain evidence="4 5">CBS 13917</strain>
    </source>
</reference>
<feature type="domain" description="Core" evidence="3">
    <location>
        <begin position="125"/>
        <end position="231"/>
    </location>
</feature>
<dbReference type="InterPro" id="IPR016092">
    <property type="entry name" value="ATAP"/>
</dbReference>
<dbReference type="GO" id="GO:0051539">
    <property type="term" value="F:4 iron, 4 sulfur cluster binding"/>
    <property type="evidence" value="ECO:0007669"/>
    <property type="project" value="TreeGrafter"/>
</dbReference>
<feature type="compositionally biased region" description="Low complexity" evidence="2">
    <location>
        <begin position="59"/>
        <end position="82"/>
    </location>
</feature>
<dbReference type="SUPFAM" id="SSF89360">
    <property type="entry name" value="HesB-like domain"/>
    <property type="match status" value="1"/>
</dbReference>
<feature type="region of interest" description="Disordered" evidence="2">
    <location>
        <begin position="1"/>
        <end position="97"/>
    </location>
</feature>
<dbReference type="GO" id="GO:0016226">
    <property type="term" value="P:iron-sulfur cluster assembly"/>
    <property type="evidence" value="ECO:0007669"/>
    <property type="project" value="InterPro"/>
</dbReference>
<dbReference type="Proteomes" id="UP001388673">
    <property type="component" value="Unassembled WGS sequence"/>
</dbReference>
<dbReference type="PANTHER" id="PTHR43011">
    <property type="entry name" value="IRON-SULFUR CLUSTER ASSEMBLY 2 HOMOLOG, MITOCHONDRIAL"/>
    <property type="match status" value="1"/>
</dbReference>
<dbReference type="GO" id="GO:0005739">
    <property type="term" value="C:mitochondrion"/>
    <property type="evidence" value="ECO:0007669"/>
    <property type="project" value="TreeGrafter"/>
</dbReference>
<dbReference type="KEGG" id="kne:92183843"/>
<dbReference type="Gene3D" id="2.60.300.12">
    <property type="entry name" value="HesB-like domain"/>
    <property type="match status" value="1"/>
</dbReference>
<evidence type="ECO:0000313" key="4">
    <source>
        <dbReference type="EMBL" id="KAK8844735.1"/>
    </source>
</evidence>
<gene>
    <name evidence="4" type="ORF">IAR55_006585</name>
</gene>
<name>A0AAW0YFK8_9TREE</name>
<dbReference type="FunFam" id="2.60.300.12:FF:000010">
    <property type="entry name" value="Unplaced genomic scaffold supercont1.5, whole genome shotgun sequence"/>
    <property type="match status" value="1"/>
</dbReference>
<comment type="similarity">
    <text evidence="1">Belongs to the HesB/IscA family.</text>
</comment>
<evidence type="ECO:0000259" key="3">
    <source>
        <dbReference type="Pfam" id="PF01521"/>
    </source>
</evidence>
<dbReference type="RefSeq" id="XP_066799959.1">
    <property type="nucleotide sequence ID" value="XM_066949665.1"/>
</dbReference>
<organism evidence="4 5">
    <name type="scientific">Kwoniella newhampshirensis</name>
    <dbReference type="NCBI Taxonomy" id="1651941"/>
    <lineage>
        <taxon>Eukaryota</taxon>
        <taxon>Fungi</taxon>
        <taxon>Dikarya</taxon>
        <taxon>Basidiomycota</taxon>
        <taxon>Agaricomycotina</taxon>
        <taxon>Tremellomycetes</taxon>
        <taxon>Tremellales</taxon>
        <taxon>Cryptococcaceae</taxon>
        <taxon>Kwoniella</taxon>
    </lineage>
</organism>